<evidence type="ECO:0000313" key="1">
    <source>
        <dbReference type="EMBL" id="APR05289.1"/>
    </source>
</evidence>
<reference evidence="1 2" key="1">
    <citation type="submission" date="2016-12" db="EMBL/GenBank/DDBJ databases">
        <title>Complete genome sequence of Thauera chlorobenzoica, a Betaproteobacterium degrading haloaromatics anaerobically to CO2 and halides.</title>
        <authorList>
            <person name="Goris T."/>
            <person name="Mergelsberg M."/>
            <person name="Boll M."/>
        </authorList>
    </citation>
    <scope>NUCLEOTIDE SEQUENCE [LARGE SCALE GENOMIC DNA]</scope>
    <source>
        <strain evidence="1 2">3CB1</strain>
    </source>
</reference>
<dbReference type="EMBL" id="CP018839">
    <property type="protein sequence ID" value="APR05289.1"/>
    <property type="molecule type" value="Genomic_DNA"/>
</dbReference>
<dbReference type="Proteomes" id="UP000185739">
    <property type="component" value="Chromosome"/>
</dbReference>
<dbReference type="AlphaFoldDB" id="A0A1H5YPS6"/>
<dbReference type="STRING" id="96773.Tchl_2459"/>
<keyword evidence="2" id="KW-1185">Reference proteome</keyword>
<sequence>MKTLVAGMVAVAVGGLGGCASPTVFEGKYAQDDGWRKGTVVEIGPANSLKRPSFYDCRAEASDAEGDKPYVMVAFLRNGHPYARAAKLPADAQLQVGDKVYVNFKDCNAPIPKRSSSTSDEKDFN</sequence>
<name>A0A1H5YPS6_9RHOO</name>
<gene>
    <name evidence="1" type="ORF">Tchl_2459</name>
</gene>
<proteinExistence type="predicted"/>
<organism evidence="1 2">
    <name type="scientific">Thauera chlorobenzoica</name>
    <dbReference type="NCBI Taxonomy" id="96773"/>
    <lineage>
        <taxon>Bacteria</taxon>
        <taxon>Pseudomonadati</taxon>
        <taxon>Pseudomonadota</taxon>
        <taxon>Betaproteobacteria</taxon>
        <taxon>Rhodocyclales</taxon>
        <taxon>Zoogloeaceae</taxon>
        <taxon>Thauera</taxon>
    </lineage>
</organism>
<accession>A0A1H5YPS6</accession>
<protein>
    <submittedName>
        <fullName evidence="1">Uncharacterized protein</fullName>
    </submittedName>
</protein>
<dbReference type="RefSeq" id="WP_012585353.1">
    <property type="nucleotide sequence ID" value="NZ_CP018839.1"/>
</dbReference>
<dbReference type="KEGG" id="tcl:Tchl_2459"/>
<evidence type="ECO:0000313" key="2">
    <source>
        <dbReference type="Proteomes" id="UP000185739"/>
    </source>
</evidence>
<dbReference type="PROSITE" id="PS51257">
    <property type="entry name" value="PROKAR_LIPOPROTEIN"/>
    <property type="match status" value="1"/>
</dbReference>